<dbReference type="GO" id="GO:0043709">
    <property type="term" value="P:cell adhesion involved in single-species biofilm formation"/>
    <property type="evidence" value="ECO:0007669"/>
    <property type="project" value="TreeGrafter"/>
</dbReference>
<dbReference type="Pfam" id="PF00990">
    <property type="entry name" value="GGDEF"/>
    <property type="match status" value="1"/>
</dbReference>
<keyword evidence="3" id="KW-0812">Transmembrane</keyword>
<name>A0A127K9G0_9RHOO</name>
<dbReference type="KEGG" id="thu:AC731_017600"/>
<dbReference type="InterPro" id="IPR000160">
    <property type="entry name" value="GGDEF_dom"/>
</dbReference>
<dbReference type="PANTHER" id="PTHR45138">
    <property type="entry name" value="REGULATORY COMPONENTS OF SENSORY TRANSDUCTION SYSTEM"/>
    <property type="match status" value="1"/>
</dbReference>
<reference evidence="6" key="1">
    <citation type="submission" date="2016-03" db="EMBL/GenBank/DDBJ databases">
        <authorList>
            <person name="Ma C."/>
            <person name="Zhou S."/>
            <person name="Yang G."/>
        </authorList>
    </citation>
    <scope>NUCLEOTIDE SEQUENCE [LARGE SCALE GENOMIC DNA]</scope>
    <source>
        <strain evidence="6">SgZ-1</strain>
    </source>
</reference>
<evidence type="ECO:0000259" key="4">
    <source>
        <dbReference type="PROSITE" id="PS50887"/>
    </source>
</evidence>
<protein>
    <recommendedName>
        <fullName evidence="1">diguanylate cyclase</fullName>
        <ecNumber evidence="1">2.7.7.65</ecNumber>
    </recommendedName>
</protein>
<dbReference type="InterPro" id="IPR050469">
    <property type="entry name" value="Diguanylate_Cyclase"/>
</dbReference>
<dbReference type="STRING" id="1134435.AC731_017600"/>
<dbReference type="CDD" id="cd01949">
    <property type="entry name" value="GGDEF"/>
    <property type="match status" value="1"/>
</dbReference>
<organism evidence="5 6">
    <name type="scientific">Thauera humireducens</name>
    <dbReference type="NCBI Taxonomy" id="1134435"/>
    <lineage>
        <taxon>Bacteria</taxon>
        <taxon>Pseudomonadati</taxon>
        <taxon>Pseudomonadota</taxon>
        <taxon>Betaproteobacteria</taxon>
        <taxon>Rhodocyclales</taxon>
        <taxon>Zoogloeaceae</taxon>
        <taxon>Thauera</taxon>
    </lineage>
</organism>
<keyword evidence="3" id="KW-0472">Membrane</keyword>
<dbReference type="PROSITE" id="PS50887">
    <property type="entry name" value="GGDEF"/>
    <property type="match status" value="1"/>
</dbReference>
<dbReference type="SMART" id="SM00267">
    <property type="entry name" value="GGDEF"/>
    <property type="match status" value="1"/>
</dbReference>
<keyword evidence="3" id="KW-1133">Transmembrane helix</keyword>
<dbReference type="FunFam" id="3.30.70.270:FF:000001">
    <property type="entry name" value="Diguanylate cyclase domain protein"/>
    <property type="match status" value="1"/>
</dbReference>
<dbReference type="PANTHER" id="PTHR45138:SF9">
    <property type="entry name" value="DIGUANYLATE CYCLASE DGCM-RELATED"/>
    <property type="match status" value="1"/>
</dbReference>
<dbReference type="Proteomes" id="UP000036902">
    <property type="component" value="Chromosome"/>
</dbReference>
<evidence type="ECO:0000256" key="3">
    <source>
        <dbReference type="SAM" id="Phobius"/>
    </source>
</evidence>
<evidence type="ECO:0000313" key="5">
    <source>
        <dbReference type="EMBL" id="AMO38600.1"/>
    </source>
</evidence>
<comment type="catalytic activity">
    <reaction evidence="2">
        <text>2 GTP = 3',3'-c-di-GMP + 2 diphosphate</text>
        <dbReference type="Rhea" id="RHEA:24898"/>
        <dbReference type="ChEBI" id="CHEBI:33019"/>
        <dbReference type="ChEBI" id="CHEBI:37565"/>
        <dbReference type="ChEBI" id="CHEBI:58805"/>
        <dbReference type="EC" id="2.7.7.65"/>
    </reaction>
</comment>
<dbReference type="GO" id="GO:0052621">
    <property type="term" value="F:diguanylate cyclase activity"/>
    <property type="evidence" value="ECO:0007669"/>
    <property type="project" value="UniProtKB-EC"/>
</dbReference>
<keyword evidence="6" id="KW-1185">Reference proteome</keyword>
<dbReference type="GO" id="GO:1902201">
    <property type="term" value="P:negative regulation of bacterial-type flagellum-dependent cell motility"/>
    <property type="evidence" value="ECO:0007669"/>
    <property type="project" value="TreeGrafter"/>
</dbReference>
<dbReference type="SUPFAM" id="SSF55073">
    <property type="entry name" value="Nucleotide cyclase"/>
    <property type="match status" value="1"/>
</dbReference>
<evidence type="ECO:0000256" key="1">
    <source>
        <dbReference type="ARBA" id="ARBA00012528"/>
    </source>
</evidence>
<proteinExistence type="predicted"/>
<evidence type="ECO:0000313" key="6">
    <source>
        <dbReference type="Proteomes" id="UP000036902"/>
    </source>
</evidence>
<dbReference type="InterPro" id="IPR029787">
    <property type="entry name" value="Nucleotide_cyclase"/>
</dbReference>
<sequence length="529" mass="57823">MLVLLVICLTAWLHRVYVERENRHRHQAERELQSINQLQLQAVVGWQQQSLRDAEMLVEDTLLSAALGRWLGDGEVSAREGVRRRLRALNELGHYTAVHFVDSAGTVLLSNRADDGREGTRVPLADLGALRSALSSAKAVMAEPVSDRAFAFPFISVFAPLYDDEVAIGAVWLVQDLRSVLLPLLEPWPTPSQTARSGVVWRDGEQARYLNAPRGVKAAVLQYRYPLDGNPAAVVQALGGVRGVFYASDEQGRAVMAMASPVFGTRWLLLSSVEVAEVFADVRRREILALALPVSLLLLASAGVFGIVLRRAWQRERVLTQALQRSLGGLEAQLRVDPLTGVANRRALDEAASFQLALAVRGETPLALLMIDVDHFKLYNDHYGHPAGDQCLKTLAAALQAHVGRAGELVARYGGEEFAVLLPLTDGKAALDLAQRMCEAVRRLQIPHAASTVASHATVSIGVAWLKADAVTVEYARTHRVAPEGGPEGGLEWPLMRELFEQADAALYEAKRLGRDQAVLNVDPDGEVR</sequence>
<gene>
    <name evidence="5" type="ORF">AC731_017600</name>
</gene>
<dbReference type="GO" id="GO:0005886">
    <property type="term" value="C:plasma membrane"/>
    <property type="evidence" value="ECO:0007669"/>
    <property type="project" value="TreeGrafter"/>
</dbReference>
<evidence type="ECO:0000256" key="2">
    <source>
        <dbReference type="ARBA" id="ARBA00034247"/>
    </source>
</evidence>
<dbReference type="EMBL" id="CP014646">
    <property type="protein sequence ID" value="AMO38600.1"/>
    <property type="molecule type" value="Genomic_DNA"/>
</dbReference>
<dbReference type="AlphaFoldDB" id="A0A127K9G0"/>
<dbReference type="EC" id="2.7.7.65" evidence="1"/>
<feature type="transmembrane region" description="Helical" evidence="3">
    <location>
        <begin position="287"/>
        <end position="309"/>
    </location>
</feature>
<dbReference type="NCBIfam" id="TIGR00254">
    <property type="entry name" value="GGDEF"/>
    <property type="match status" value="1"/>
</dbReference>
<feature type="domain" description="GGDEF" evidence="4">
    <location>
        <begin position="364"/>
        <end position="523"/>
    </location>
</feature>
<dbReference type="Gene3D" id="3.30.70.270">
    <property type="match status" value="1"/>
</dbReference>
<dbReference type="InterPro" id="IPR043128">
    <property type="entry name" value="Rev_trsase/Diguanyl_cyclase"/>
</dbReference>
<accession>A0A127K9G0</accession>